<evidence type="ECO:0000313" key="1">
    <source>
        <dbReference type="EMBL" id="MBG9377952.1"/>
    </source>
</evidence>
<protein>
    <recommendedName>
        <fullName evidence="3">Outer membrane protein beta-barrel domain-containing protein</fullName>
    </recommendedName>
</protein>
<name>A0A931GZ05_9BACT</name>
<dbReference type="RefSeq" id="WP_196992012.1">
    <property type="nucleotide sequence ID" value="NZ_JADWYR010000002.1"/>
</dbReference>
<evidence type="ECO:0000313" key="2">
    <source>
        <dbReference type="Proteomes" id="UP000628448"/>
    </source>
</evidence>
<dbReference type="Gene3D" id="2.40.160.20">
    <property type="match status" value="1"/>
</dbReference>
<evidence type="ECO:0008006" key="3">
    <source>
        <dbReference type="Google" id="ProtNLM"/>
    </source>
</evidence>
<dbReference type="Proteomes" id="UP000628448">
    <property type="component" value="Unassembled WGS sequence"/>
</dbReference>
<comment type="caution">
    <text evidence="1">The sequence shown here is derived from an EMBL/GenBank/DDBJ whole genome shotgun (WGS) entry which is preliminary data.</text>
</comment>
<accession>A0A931GZ05</accession>
<organism evidence="1 2">
    <name type="scientific">Panacibacter microcysteis</name>
    <dbReference type="NCBI Taxonomy" id="2793269"/>
    <lineage>
        <taxon>Bacteria</taxon>
        <taxon>Pseudomonadati</taxon>
        <taxon>Bacteroidota</taxon>
        <taxon>Chitinophagia</taxon>
        <taxon>Chitinophagales</taxon>
        <taxon>Chitinophagaceae</taxon>
        <taxon>Panacibacter</taxon>
    </lineage>
</organism>
<keyword evidence="2" id="KW-1185">Reference proteome</keyword>
<proteinExistence type="predicted"/>
<gene>
    <name evidence="1" type="ORF">I5907_17065</name>
</gene>
<sequence length="200" mass="21953">MKNFILFILFISVVKNSSGQLTKNNWLVGGNGYFNSTAYNNSAGASGQKVTNIQLTPNIGYFIADKFATGLKLGFGSSRYRVEGQNSLTKNTTYSFGPFVRYYFLPLKKQFNILIDGSYQYGIERGGGASAPIGQPLNFSITQYEKNTFSISAGPVLYFNSSVGLEFLIGYSTSKYVKFSGTNNSLLVGLGLQVHLEKDK</sequence>
<dbReference type="EMBL" id="JADWYR010000002">
    <property type="protein sequence ID" value="MBG9377952.1"/>
    <property type="molecule type" value="Genomic_DNA"/>
</dbReference>
<reference evidence="1" key="1">
    <citation type="submission" date="2020-11" db="EMBL/GenBank/DDBJ databases">
        <title>Bacterial whole genome sequence for Panacibacter sp. DH6.</title>
        <authorList>
            <person name="Le V."/>
            <person name="Ko S."/>
            <person name="Ahn C.-Y."/>
            <person name="Oh H.-M."/>
        </authorList>
    </citation>
    <scope>NUCLEOTIDE SEQUENCE</scope>
    <source>
        <strain evidence="1">DH6</strain>
    </source>
</reference>
<dbReference type="AlphaFoldDB" id="A0A931GZ05"/>